<dbReference type="OrthoDB" id="767661at2759"/>
<dbReference type="InterPro" id="IPR039308">
    <property type="entry name" value="GAS8"/>
</dbReference>
<dbReference type="GeneID" id="106535148"/>
<dbReference type="GO" id="GO:0005874">
    <property type="term" value="C:microtubule"/>
    <property type="evidence" value="ECO:0007669"/>
    <property type="project" value="TreeGrafter"/>
</dbReference>
<keyword evidence="3" id="KW-1185">Reference proteome</keyword>
<dbReference type="GO" id="GO:0030317">
    <property type="term" value="P:flagellated sperm motility"/>
    <property type="evidence" value="ECO:0007669"/>
    <property type="project" value="TreeGrafter"/>
</dbReference>
<dbReference type="AlphaFoldDB" id="A0A2I4D5N9"/>
<gene>
    <name evidence="4" type="primary">LOC106535148</name>
</gene>
<sequence length="218" mass="26753">MPPKTKQKKGRKGKLSEETDRFTTEEMSKDQLEEHIVLLREELDREREERSYFQLERDKIRAFWEVSKRDLEESEAQLRNRVRERDEAEERHRVEITVYKQKLKQVLSEEHDTVSEMKMDALSSSSLVQNQNTESQVRLHRDVQNLQADYRDKKIQEDRSIKELKQMQQVELMKMSREYERRLREVEQRFHHRMQTLTEEEEKRRRSALMEVEDRMKS</sequence>
<dbReference type="RefSeq" id="XP_013887524.1">
    <property type="nucleotide sequence ID" value="XM_014032070.1"/>
</dbReference>
<dbReference type="STRING" id="52670.A0A2I4D5N9"/>
<dbReference type="GO" id="GO:0008017">
    <property type="term" value="F:microtubule binding"/>
    <property type="evidence" value="ECO:0007669"/>
    <property type="project" value="InterPro"/>
</dbReference>
<dbReference type="GO" id="GO:0005794">
    <property type="term" value="C:Golgi apparatus"/>
    <property type="evidence" value="ECO:0007669"/>
    <property type="project" value="TreeGrafter"/>
</dbReference>
<organism evidence="3 4">
    <name type="scientific">Austrofundulus limnaeus</name>
    <name type="common">Annual killifish</name>
    <dbReference type="NCBI Taxonomy" id="52670"/>
    <lineage>
        <taxon>Eukaryota</taxon>
        <taxon>Metazoa</taxon>
        <taxon>Chordata</taxon>
        <taxon>Craniata</taxon>
        <taxon>Vertebrata</taxon>
        <taxon>Euteleostomi</taxon>
        <taxon>Actinopterygii</taxon>
        <taxon>Neopterygii</taxon>
        <taxon>Teleostei</taxon>
        <taxon>Neoteleostei</taxon>
        <taxon>Acanthomorphata</taxon>
        <taxon>Ovalentaria</taxon>
        <taxon>Atherinomorphae</taxon>
        <taxon>Cyprinodontiformes</taxon>
        <taxon>Rivulidae</taxon>
        <taxon>Austrofundulus</taxon>
    </lineage>
</organism>
<evidence type="ECO:0000256" key="2">
    <source>
        <dbReference type="SAM" id="MobiDB-lite"/>
    </source>
</evidence>
<dbReference type="PANTHER" id="PTHR31543">
    <property type="entry name" value="DYNEIN REGULATORY COMPLEX SUBUNIT 4"/>
    <property type="match status" value="1"/>
</dbReference>
<dbReference type="KEGG" id="alim:106535148"/>
<dbReference type="PANTHER" id="PTHR31543:SF0">
    <property type="entry name" value="DYNEIN REGULATORY COMPLEX SUBUNIT 4"/>
    <property type="match status" value="1"/>
</dbReference>
<proteinExistence type="predicted"/>
<feature type="region of interest" description="Disordered" evidence="2">
    <location>
        <begin position="194"/>
        <end position="218"/>
    </location>
</feature>
<feature type="non-terminal residue" evidence="4">
    <location>
        <position position="218"/>
    </location>
</feature>
<dbReference type="GO" id="GO:0031267">
    <property type="term" value="F:small GTPase binding"/>
    <property type="evidence" value="ECO:0007669"/>
    <property type="project" value="InterPro"/>
</dbReference>
<name>A0A2I4D5N9_AUSLI</name>
<evidence type="ECO:0000256" key="1">
    <source>
        <dbReference type="SAM" id="Coils"/>
    </source>
</evidence>
<dbReference type="Proteomes" id="UP000192220">
    <property type="component" value="Unplaced"/>
</dbReference>
<feature type="compositionally biased region" description="Basic and acidic residues" evidence="2">
    <location>
        <begin position="14"/>
        <end position="28"/>
    </location>
</feature>
<keyword evidence="1" id="KW-0175">Coiled coil</keyword>
<feature type="compositionally biased region" description="Basic residues" evidence="2">
    <location>
        <begin position="1"/>
        <end position="13"/>
    </location>
</feature>
<feature type="region of interest" description="Disordered" evidence="2">
    <location>
        <begin position="1"/>
        <end position="28"/>
    </location>
</feature>
<feature type="coiled-coil region" evidence="1">
    <location>
        <begin position="29"/>
        <end position="91"/>
    </location>
</feature>
<reference evidence="4" key="1">
    <citation type="submission" date="2025-08" db="UniProtKB">
        <authorList>
            <consortium name="RefSeq"/>
        </authorList>
    </citation>
    <scope>IDENTIFICATION</scope>
</reference>
<evidence type="ECO:0000313" key="3">
    <source>
        <dbReference type="Proteomes" id="UP000192220"/>
    </source>
</evidence>
<dbReference type="InParanoid" id="A0A2I4D5N9"/>
<protein>
    <submittedName>
        <fullName evidence="4">Growth arrest-specific protein 8</fullName>
    </submittedName>
</protein>
<evidence type="ECO:0000313" key="4">
    <source>
        <dbReference type="RefSeq" id="XP_013887524.1"/>
    </source>
</evidence>
<accession>A0A2I4D5N9</accession>